<feature type="region of interest" description="Disordered" evidence="5">
    <location>
        <begin position="502"/>
        <end position="550"/>
    </location>
</feature>
<dbReference type="InterPro" id="IPR005612">
    <property type="entry name" value="CCAAT-binding_factor"/>
</dbReference>
<dbReference type="GO" id="GO:0003682">
    <property type="term" value="F:chromatin binding"/>
    <property type="evidence" value="ECO:0007669"/>
    <property type="project" value="TreeGrafter"/>
</dbReference>
<dbReference type="Pfam" id="PF07540">
    <property type="entry name" value="NOC3p"/>
    <property type="match status" value="1"/>
</dbReference>
<dbReference type="GO" id="GO:0006270">
    <property type="term" value="P:DNA replication initiation"/>
    <property type="evidence" value="ECO:0007669"/>
    <property type="project" value="TreeGrafter"/>
</dbReference>
<evidence type="ECO:0000313" key="9">
    <source>
        <dbReference type="Proteomes" id="UP000070544"/>
    </source>
</evidence>
<evidence type="ECO:0000256" key="1">
    <source>
        <dbReference type="ARBA" id="ARBA00004604"/>
    </source>
</evidence>
<gene>
    <name evidence="8" type="ORF">M427DRAFT_386142</name>
</gene>
<feature type="compositionally biased region" description="Acidic residues" evidence="5">
    <location>
        <begin position="30"/>
        <end position="100"/>
    </location>
</feature>
<feature type="compositionally biased region" description="Basic residues" evidence="5">
    <location>
        <begin position="536"/>
        <end position="546"/>
    </location>
</feature>
<dbReference type="AlphaFoldDB" id="A0A139A9G7"/>
<reference evidence="8 9" key="1">
    <citation type="journal article" date="2015" name="Genome Biol. Evol.">
        <title>Phylogenomic analyses indicate that early fungi evolved digesting cell walls of algal ancestors of land plants.</title>
        <authorList>
            <person name="Chang Y."/>
            <person name="Wang S."/>
            <person name="Sekimoto S."/>
            <person name="Aerts A.L."/>
            <person name="Choi C."/>
            <person name="Clum A."/>
            <person name="LaButti K.M."/>
            <person name="Lindquist E.A."/>
            <person name="Yee Ngan C."/>
            <person name="Ohm R.A."/>
            <person name="Salamov A.A."/>
            <person name="Grigoriev I.V."/>
            <person name="Spatafora J.W."/>
            <person name="Berbee M.L."/>
        </authorList>
    </citation>
    <scope>NUCLEOTIDE SEQUENCE [LARGE SCALE GENOMIC DNA]</scope>
    <source>
        <strain evidence="8 9">JEL478</strain>
    </source>
</reference>
<keyword evidence="3" id="KW-0175">Coiled coil</keyword>
<feature type="region of interest" description="Disordered" evidence="5">
    <location>
        <begin position="1"/>
        <end position="223"/>
    </location>
</feature>
<feature type="region of interest" description="Disordered" evidence="5">
    <location>
        <begin position="243"/>
        <end position="264"/>
    </location>
</feature>
<evidence type="ECO:0000256" key="2">
    <source>
        <dbReference type="ARBA" id="ARBA00007797"/>
    </source>
</evidence>
<comment type="similarity">
    <text evidence="2">Belongs to the CBF/MAK21 family.</text>
</comment>
<dbReference type="PANTHER" id="PTHR14428:SF5">
    <property type="entry name" value="NUCLEOLAR COMPLEX PROTEIN 3 HOMOLOG"/>
    <property type="match status" value="1"/>
</dbReference>
<evidence type="ECO:0000259" key="7">
    <source>
        <dbReference type="Pfam" id="PF07540"/>
    </source>
</evidence>
<evidence type="ECO:0000259" key="6">
    <source>
        <dbReference type="Pfam" id="PF03914"/>
    </source>
</evidence>
<accession>A0A139A9G7</accession>
<keyword evidence="4" id="KW-0539">Nucleus</keyword>
<dbReference type="OMA" id="FGNMANF"/>
<comment type="subcellular location">
    <subcellularLocation>
        <location evidence="1">Nucleus</location>
        <location evidence="1">Nucleolus</location>
    </subcellularLocation>
</comment>
<dbReference type="STRING" id="1344416.A0A139A9G7"/>
<dbReference type="EMBL" id="KQ965782">
    <property type="protein sequence ID" value="KXS13115.1"/>
    <property type="molecule type" value="Genomic_DNA"/>
</dbReference>
<feature type="compositionally biased region" description="Polar residues" evidence="5">
    <location>
        <begin position="211"/>
        <end position="223"/>
    </location>
</feature>
<dbReference type="Proteomes" id="UP000070544">
    <property type="component" value="Unassembled WGS sequence"/>
</dbReference>
<dbReference type="GO" id="GO:0005730">
    <property type="term" value="C:nucleolus"/>
    <property type="evidence" value="ECO:0007669"/>
    <property type="project" value="UniProtKB-SubCell"/>
</dbReference>
<feature type="compositionally biased region" description="Basic and acidic residues" evidence="5">
    <location>
        <begin position="151"/>
        <end position="160"/>
    </location>
</feature>
<feature type="domain" description="Nucleolar complex-associated protein 3 N-terminal" evidence="7">
    <location>
        <begin position="292"/>
        <end position="387"/>
    </location>
</feature>
<organism evidence="8 9">
    <name type="scientific">Gonapodya prolifera (strain JEL478)</name>
    <name type="common">Monoblepharis prolifera</name>
    <dbReference type="NCBI Taxonomy" id="1344416"/>
    <lineage>
        <taxon>Eukaryota</taxon>
        <taxon>Fungi</taxon>
        <taxon>Fungi incertae sedis</taxon>
        <taxon>Chytridiomycota</taxon>
        <taxon>Chytridiomycota incertae sedis</taxon>
        <taxon>Monoblepharidomycetes</taxon>
        <taxon>Monoblepharidales</taxon>
        <taxon>Gonapodyaceae</taxon>
        <taxon>Gonapodya</taxon>
    </lineage>
</organism>
<dbReference type="InterPro" id="IPR011501">
    <property type="entry name" value="Noc3_N"/>
</dbReference>
<evidence type="ECO:0000256" key="5">
    <source>
        <dbReference type="SAM" id="MobiDB-lite"/>
    </source>
</evidence>
<dbReference type="Pfam" id="PF03914">
    <property type="entry name" value="CBF"/>
    <property type="match status" value="1"/>
</dbReference>
<protein>
    <submittedName>
        <fullName evidence="8">NOC3p-domain-containing protein</fullName>
    </submittedName>
</protein>
<evidence type="ECO:0000256" key="4">
    <source>
        <dbReference type="ARBA" id="ARBA00023242"/>
    </source>
</evidence>
<feature type="compositionally biased region" description="Basic and acidic residues" evidence="5">
    <location>
        <begin position="1"/>
        <end position="15"/>
    </location>
</feature>
<feature type="domain" description="CCAAT-binding factor" evidence="6">
    <location>
        <begin position="677"/>
        <end position="828"/>
    </location>
</feature>
<name>A0A139A9G7_GONPJ</name>
<feature type="compositionally biased region" description="Low complexity" evidence="5">
    <location>
        <begin position="161"/>
        <end position="179"/>
    </location>
</feature>
<dbReference type="PANTHER" id="PTHR14428">
    <property type="entry name" value="NUCLEOLAR COMPLEX PROTEIN 3"/>
    <property type="match status" value="1"/>
</dbReference>
<dbReference type="OrthoDB" id="10263597at2759"/>
<proteinExistence type="inferred from homology"/>
<keyword evidence="9" id="KW-1185">Reference proteome</keyword>
<evidence type="ECO:0000256" key="3">
    <source>
        <dbReference type="ARBA" id="ARBA00023054"/>
    </source>
</evidence>
<evidence type="ECO:0000313" key="8">
    <source>
        <dbReference type="EMBL" id="KXS13115.1"/>
    </source>
</evidence>
<sequence length="905" mass="99511">MDSRKSENFKNDPVKRNRRAASDSGSDSDSQADADDDSLPSINSDDDEDGSLSDLGGDDGDDIDAAEGDAELDEDGDDDEDEDLDAEEAEEGDDDGDGLDDSSFINADTADSEPEPEPEPDHSAPPKLANGKPTPSVPKRPDQNQPAPPPRGEKRPRTADASDSSSRTNSSKPSASASASEKDWSLPKPKRPRTSSNNDDDLAAYEETPRVSDSWTRNTPTTLPIKTTDGKIVFRPVEAVKRNVDEGKGEGQGGAVQVQEGKDDDVHVERAEGAGDDRKGVAASVPYDVVALKEYITGVAEKVIGDPENNIPSIKPLLKVLSTPTPRPDTRLPFILTALLAIFADIIPGYRIRARTETEKGGRQMVSKDVRKLWTFEEALLDGYVMFLEACERVLKDYLSLPSPPPAKTALAKLANHALRTLLLQHSHFNYRTNIISTLVKCITHPLFTAPTLETLSAMFHADRTGQTTIEIVRILGALVKARKLNSPPGVVKILAEVPLQERRNRADQQPTHGKHGGPGQNKQGPKRMSKEKQNHMTRRAQKLRKLSKEVDEQLKEAEASVDAEERQNLQKQTLEIVFATYIRLLKEWTATEGQAGQSLRAKNVVSEVLSGIGKLARYVSLDFLPDVLVLVRRTATDTMKLWFVPTGHTSAAPTTTSESGQRDLTMIKVSVDAALAAMQLLRGSSDTLNIDLAEYASILFAAITALEVEPNRRDKEVQDQLFFCLLSALDLMFAGRDHSSARPAAFAKRLLSCSLSWRDFNHVQAVISFVQDLLMKYPQTQQLLDPSAKHGGNAYRPFVDDPELVNPFSSSLFEVSVLMQSVSPNVVKDTSSGFRAILDHKNKVTKFSKGHWRAFLNLKAKRSLEPLVKQKQTLRPFPATKMEMEESSLPDSSLLCFWTDVKGV</sequence>
<dbReference type="InterPro" id="IPR016903">
    <property type="entry name" value="Nucleolar_cplx-assoc_3"/>
</dbReference>